<evidence type="ECO:0000313" key="8">
    <source>
        <dbReference type="Proteomes" id="UP000886595"/>
    </source>
</evidence>
<dbReference type="GO" id="GO:0046872">
    <property type="term" value="F:metal ion binding"/>
    <property type="evidence" value="ECO:0007669"/>
    <property type="project" value="UniProtKB-KW"/>
</dbReference>
<keyword evidence="8" id="KW-1185">Reference proteome</keyword>
<dbReference type="PANTHER" id="PTHR45668">
    <property type="entry name" value="SERINE/THREONINE-PROTEIN PHOSPHATASE 5-RELATED"/>
    <property type="match status" value="1"/>
</dbReference>
<keyword evidence="4" id="KW-0378">Hydrolase</keyword>
<dbReference type="OrthoDB" id="445564at2759"/>
<dbReference type="InterPro" id="IPR006186">
    <property type="entry name" value="Ser/Thr-sp_prot-phosphatase"/>
</dbReference>
<dbReference type="Pfam" id="PF00149">
    <property type="entry name" value="Metallophos"/>
    <property type="match status" value="2"/>
</dbReference>
<organism evidence="7 8">
    <name type="scientific">Brassica carinata</name>
    <name type="common">Ethiopian mustard</name>
    <name type="synonym">Abyssinian cabbage</name>
    <dbReference type="NCBI Taxonomy" id="52824"/>
    <lineage>
        <taxon>Eukaryota</taxon>
        <taxon>Viridiplantae</taxon>
        <taxon>Streptophyta</taxon>
        <taxon>Embryophyta</taxon>
        <taxon>Tracheophyta</taxon>
        <taxon>Spermatophyta</taxon>
        <taxon>Magnoliopsida</taxon>
        <taxon>eudicotyledons</taxon>
        <taxon>Gunneridae</taxon>
        <taxon>Pentapetalae</taxon>
        <taxon>rosids</taxon>
        <taxon>malvids</taxon>
        <taxon>Brassicales</taxon>
        <taxon>Brassicaceae</taxon>
        <taxon>Brassiceae</taxon>
        <taxon>Brassica</taxon>
    </lineage>
</organism>
<dbReference type="AlphaFoldDB" id="A0A8X7UH34"/>
<comment type="catalytic activity">
    <reaction evidence="4">
        <text>O-phospho-L-threonyl-[protein] + H2O = L-threonyl-[protein] + phosphate</text>
        <dbReference type="Rhea" id="RHEA:47004"/>
        <dbReference type="Rhea" id="RHEA-COMP:11060"/>
        <dbReference type="Rhea" id="RHEA-COMP:11605"/>
        <dbReference type="ChEBI" id="CHEBI:15377"/>
        <dbReference type="ChEBI" id="CHEBI:30013"/>
        <dbReference type="ChEBI" id="CHEBI:43474"/>
        <dbReference type="ChEBI" id="CHEBI:61977"/>
        <dbReference type="EC" id="3.1.3.16"/>
    </reaction>
</comment>
<reference evidence="7 8" key="1">
    <citation type="submission" date="2020-02" db="EMBL/GenBank/DDBJ databases">
        <authorList>
            <person name="Ma Q."/>
            <person name="Huang Y."/>
            <person name="Song X."/>
            <person name="Pei D."/>
        </authorList>
    </citation>
    <scope>NUCLEOTIDE SEQUENCE [LARGE SCALE GENOMIC DNA]</scope>
    <source>
        <strain evidence="7">Sxm20200214</strain>
        <tissue evidence="7">Leaf</tissue>
    </source>
</reference>
<evidence type="ECO:0000256" key="1">
    <source>
        <dbReference type="ARBA" id="ARBA00001936"/>
    </source>
</evidence>
<dbReference type="SUPFAM" id="SSF56300">
    <property type="entry name" value="Metallo-dependent phosphatases"/>
    <property type="match status" value="2"/>
</dbReference>
<evidence type="ECO:0000256" key="3">
    <source>
        <dbReference type="ARBA" id="ARBA00023211"/>
    </source>
</evidence>
<dbReference type="InterPro" id="IPR051134">
    <property type="entry name" value="PPP_phosphatase"/>
</dbReference>
<dbReference type="CDD" id="cd07418">
    <property type="entry name" value="MPP_PP7"/>
    <property type="match status" value="1"/>
</dbReference>
<dbReference type="PANTHER" id="PTHR45668:SF9">
    <property type="entry name" value="SERINE_THREONINE-PROTEIN PHOSPHATASE 7"/>
    <property type="match status" value="1"/>
</dbReference>
<feature type="domain" description="Serine/threonine specific protein phosphatases" evidence="6">
    <location>
        <begin position="318"/>
        <end position="323"/>
    </location>
</feature>
<dbReference type="InterPro" id="IPR004843">
    <property type="entry name" value="Calcineurin-like_PHP"/>
</dbReference>
<dbReference type="GO" id="GO:0004722">
    <property type="term" value="F:protein serine/threonine phosphatase activity"/>
    <property type="evidence" value="ECO:0007669"/>
    <property type="project" value="UniProtKB-EC"/>
</dbReference>
<dbReference type="SMART" id="SM00156">
    <property type="entry name" value="PP2Ac"/>
    <property type="match status" value="1"/>
</dbReference>
<dbReference type="EC" id="3.1.3.16" evidence="4"/>
<dbReference type="PROSITE" id="PS00125">
    <property type="entry name" value="SER_THR_PHOSPHATASE"/>
    <property type="match status" value="2"/>
</dbReference>
<feature type="domain" description="Serine/threonine specific protein phosphatases" evidence="6">
    <location>
        <begin position="8"/>
        <end position="13"/>
    </location>
</feature>
<keyword evidence="3" id="KW-0464">Manganese</keyword>
<evidence type="ECO:0000256" key="2">
    <source>
        <dbReference type="ARBA" id="ARBA00022723"/>
    </source>
</evidence>
<name>A0A8X7UH34_BRACI</name>
<dbReference type="FunFam" id="3.60.21.10:FF:000064">
    <property type="entry name" value="Serine/threonine-protein phosphatase"/>
    <property type="match status" value="1"/>
</dbReference>
<dbReference type="PRINTS" id="PR00114">
    <property type="entry name" value="STPHPHTASE"/>
</dbReference>
<dbReference type="EMBL" id="JAAMPC010000012">
    <property type="protein sequence ID" value="KAG2278264.1"/>
    <property type="molecule type" value="Genomic_DNA"/>
</dbReference>
<comment type="similarity">
    <text evidence="4">Belongs to the PPP phosphatase family.</text>
</comment>
<comment type="caution">
    <text evidence="7">The sequence shown here is derived from an EMBL/GenBank/DDBJ whole genome shotgun (WGS) entry which is preliminary data.</text>
</comment>
<evidence type="ECO:0000256" key="4">
    <source>
        <dbReference type="RuleBase" id="RU004273"/>
    </source>
</evidence>
<sequence length="588" mass="66309">MPDRVFLLRGNHESKYCTSMYGFEKEVLTKYGDKGKHVYRKCLGCFEALPLASIIAGRVYTAHGGLFRVRSCLREQGSLKLGSLEELMQARRSVLDPPWEGSNLIPGDVLWSDPSMSPGLSTNEQRGIGLLWGPDCTEEFLKKYELKLIIRSHEGPDAREKRDGLVLQTIHSSSYRLQLPPMEPVTWPNGGTLTNEWVHGLMSSFEWSSWNLPPSQLPSVMPVSVFDSLILTASKILHKERNIAHVDDLDSDSKVVVVGDVHGQLHDLLFLLKDGGFPSQNQFYVFNGDYVDRGAWGLETFLVLLSWKVLMPDRVFLLRGNHESKYCTSMYGFEKEVLTKYGDKGKHVYRKCLGCFEALPLASIIAGRVYTAHGGLFRSPVLPKRTRGKKNRKVRLLEPETSSLKLGTLEELMQARRSVLDPPWEGSNLIPGDVLWSDPSMSPGLSPNEQRGIGLLWGPDCTEEFLKKYELKLIIRSHEGPDAREKRDGLGGMDIGYTIDHSVESGKLITIFSAPDYPQFQATEERYRNKGAYIILQAPDFSDPQFRSFEAVTPRPKANPFYDFENVIDSDDEMDKSALDTNEEQASH</sequence>
<protein>
    <recommendedName>
        <fullName evidence="4">Serine/threonine-protein phosphatase</fullName>
        <ecNumber evidence="4">3.1.3.16</ecNumber>
    </recommendedName>
</protein>
<evidence type="ECO:0000256" key="5">
    <source>
        <dbReference type="SAM" id="MobiDB-lite"/>
    </source>
</evidence>
<accession>A0A8X7UH34</accession>
<dbReference type="Proteomes" id="UP000886595">
    <property type="component" value="Unassembled WGS sequence"/>
</dbReference>
<keyword evidence="2" id="KW-0479">Metal-binding</keyword>
<evidence type="ECO:0000313" key="7">
    <source>
        <dbReference type="EMBL" id="KAG2278264.1"/>
    </source>
</evidence>
<dbReference type="InterPro" id="IPR041754">
    <property type="entry name" value="MPP_PP7"/>
</dbReference>
<feature type="region of interest" description="Disordered" evidence="5">
    <location>
        <begin position="568"/>
        <end position="588"/>
    </location>
</feature>
<proteinExistence type="inferred from homology"/>
<gene>
    <name evidence="7" type="ORF">Bca52824_060819</name>
</gene>
<evidence type="ECO:0000259" key="6">
    <source>
        <dbReference type="PROSITE" id="PS00125"/>
    </source>
</evidence>
<dbReference type="Gene3D" id="3.60.21.10">
    <property type="match status" value="2"/>
</dbReference>
<dbReference type="InterPro" id="IPR029052">
    <property type="entry name" value="Metallo-depent_PP-like"/>
</dbReference>
<comment type="cofactor">
    <cofactor evidence="1">
        <name>Mn(2+)</name>
        <dbReference type="ChEBI" id="CHEBI:29035"/>
    </cofactor>
</comment>